<evidence type="ECO:0000313" key="2">
    <source>
        <dbReference type="Proteomes" id="UP001597546"/>
    </source>
</evidence>
<evidence type="ECO:0000313" key="1">
    <source>
        <dbReference type="EMBL" id="MFD2730193.1"/>
    </source>
</evidence>
<name>A0ABW5TN59_9SPHI</name>
<dbReference type="InterPro" id="IPR043519">
    <property type="entry name" value="NT_sf"/>
</dbReference>
<sequence>MIGGIATNLHGNHRTTNDIGIWLKDSLINRKKLREAFKNHGIGDFSGIETMQFVTGWTTFRLDNTLEIDIMNSLKGLEKYTFDESYQLVSFADILDVKVPFLHINQLILVKKAANRPKDQIDVMALEKIKKLREED</sequence>
<proteinExistence type="predicted"/>
<dbReference type="EMBL" id="JBHULV010000003">
    <property type="protein sequence ID" value="MFD2730193.1"/>
    <property type="molecule type" value="Genomic_DNA"/>
</dbReference>
<evidence type="ECO:0008006" key="3">
    <source>
        <dbReference type="Google" id="ProtNLM"/>
    </source>
</evidence>
<comment type="caution">
    <text evidence="1">The sequence shown here is derived from an EMBL/GenBank/DDBJ whole genome shotgun (WGS) entry which is preliminary data.</text>
</comment>
<accession>A0ABW5TN59</accession>
<dbReference type="SUPFAM" id="SSF81301">
    <property type="entry name" value="Nucleotidyltransferase"/>
    <property type="match status" value="1"/>
</dbReference>
<reference evidence="2" key="1">
    <citation type="journal article" date="2019" name="Int. J. Syst. Evol. Microbiol.">
        <title>The Global Catalogue of Microorganisms (GCM) 10K type strain sequencing project: providing services to taxonomists for standard genome sequencing and annotation.</title>
        <authorList>
            <consortium name="The Broad Institute Genomics Platform"/>
            <consortium name="The Broad Institute Genome Sequencing Center for Infectious Disease"/>
            <person name="Wu L."/>
            <person name="Ma J."/>
        </authorList>
    </citation>
    <scope>NUCLEOTIDE SEQUENCE [LARGE SCALE GENOMIC DNA]</scope>
    <source>
        <strain evidence="2">KCTC 42456</strain>
    </source>
</reference>
<gene>
    <name evidence="1" type="ORF">ACFSSE_00595</name>
</gene>
<dbReference type="Proteomes" id="UP001597546">
    <property type="component" value="Unassembled WGS sequence"/>
</dbReference>
<dbReference type="RefSeq" id="WP_379041215.1">
    <property type="nucleotide sequence ID" value="NZ_JBHSKW010000008.1"/>
</dbReference>
<organism evidence="1 2">
    <name type="scientific">Pedobacter alpinus</name>
    <dbReference type="NCBI Taxonomy" id="1590643"/>
    <lineage>
        <taxon>Bacteria</taxon>
        <taxon>Pseudomonadati</taxon>
        <taxon>Bacteroidota</taxon>
        <taxon>Sphingobacteriia</taxon>
        <taxon>Sphingobacteriales</taxon>
        <taxon>Sphingobacteriaceae</taxon>
        <taxon>Pedobacter</taxon>
    </lineage>
</organism>
<protein>
    <recommendedName>
        <fullName evidence="3">Nucleotidyl transferase AbiEii toxin, Type IV TA system</fullName>
    </recommendedName>
</protein>
<keyword evidence="2" id="KW-1185">Reference proteome</keyword>
<dbReference type="Gene3D" id="3.30.460.40">
    <property type="match status" value="1"/>
</dbReference>